<evidence type="ECO:0000313" key="4">
    <source>
        <dbReference type="Proteomes" id="UP000054560"/>
    </source>
</evidence>
<evidence type="ECO:0000313" key="3">
    <source>
        <dbReference type="EMBL" id="KNC80083.1"/>
    </source>
</evidence>
<dbReference type="OrthoDB" id="286637at2759"/>
<dbReference type="GO" id="GO:0032182">
    <property type="term" value="F:ubiquitin-like protein binding"/>
    <property type="evidence" value="ECO:0007669"/>
    <property type="project" value="TreeGrafter"/>
</dbReference>
<evidence type="ECO:0000256" key="1">
    <source>
        <dbReference type="RuleBase" id="RU410713"/>
    </source>
</evidence>
<dbReference type="PANTHER" id="PTHR12281">
    <property type="entry name" value="RP42 RELATED"/>
    <property type="match status" value="1"/>
</dbReference>
<dbReference type="Gene3D" id="1.10.238.200">
    <property type="entry name" value="Cullin, PONY binding domain"/>
    <property type="match status" value="1"/>
</dbReference>
<dbReference type="Gene3D" id="1.10.238.10">
    <property type="entry name" value="EF-hand"/>
    <property type="match status" value="1"/>
</dbReference>
<dbReference type="GO" id="GO:0045116">
    <property type="term" value="P:protein neddylation"/>
    <property type="evidence" value="ECO:0007669"/>
    <property type="project" value="TreeGrafter"/>
</dbReference>
<feature type="domain" description="DCUN1" evidence="2">
    <location>
        <begin position="30"/>
        <end position="214"/>
    </location>
</feature>
<dbReference type="Proteomes" id="UP000054560">
    <property type="component" value="Unassembled WGS sequence"/>
</dbReference>
<dbReference type="GO" id="GO:0031624">
    <property type="term" value="F:ubiquitin conjugating enzyme binding"/>
    <property type="evidence" value="ECO:0007669"/>
    <property type="project" value="TreeGrafter"/>
</dbReference>
<evidence type="ECO:0000259" key="2">
    <source>
        <dbReference type="PROSITE" id="PS51229"/>
    </source>
</evidence>
<dbReference type="EMBL" id="KQ242202">
    <property type="protein sequence ID" value="KNC80083.1"/>
    <property type="molecule type" value="Genomic_DNA"/>
</dbReference>
<dbReference type="GeneID" id="25908057"/>
<dbReference type="PANTHER" id="PTHR12281:SF31">
    <property type="entry name" value="DCN1-LIKE PROTEIN 3"/>
    <property type="match status" value="1"/>
</dbReference>
<dbReference type="Pfam" id="PF03556">
    <property type="entry name" value="Cullin_binding"/>
    <property type="match status" value="1"/>
</dbReference>
<sequence>MTCLKTTNWKVERAIDHFFAAGYPAAKTSINEKAGKALFDKYADKESKTIDIEGIQQISADLGFETSDIRILILAWKCECAEQGIITQAEFMKGLVALKLLILHNFSATTVDKIAAALTELNEKMGTLSEMKELYHYTFTFAKAEKGHKNLETPVAVAYWQLILGDGKVPWLDSWIEFLDECNRRVISKDTWNLLLDFCISVKPDFSNYDPEGE</sequence>
<dbReference type="InterPro" id="IPR005176">
    <property type="entry name" value="PONY_dom"/>
</dbReference>
<dbReference type="AlphaFoldDB" id="A0A0L0FVY6"/>
<dbReference type="InterPro" id="IPR014764">
    <property type="entry name" value="DCN-prot"/>
</dbReference>
<protein>
    <recommendedName>
        <fullName evidence="1">Defective in cullin neddylation protein</fullName>
    </recommendedName>
</protein>
<name>A0A0L0FVY6_9EUKA</name>
<dbReference type="STRING" id="667725.A0A0L0FVY6"/>
<gene>
    <name evidence="3" type="ORF">SARC_07553</name>
</gene>
<dbReference type="RefSeq" id="XP_014153985.1">
    <property type="nucleotide sequence ID" value="XM_014298510.1"/>
</dbReference>
<dbReference type="GO" id="GO:0097602">
    <property type="term" value="F:cullin family protein binding"/>
    <property type="evidence" value="ECO:0007669"/>
    <property type="project" value="TreeGrafter"/>
</dbReference>
<dbReference type="PROSITE" id="PS51229">
    <property type="entry name" value="DCUN1"/>
    <property type="match status" value="1"/>
</dbReference>
<organism evidence="3 4">
    <name type="scientific">Sphaeroforma arctica JP610</name>
    <dbReference type="NCBI Taxonomy" id="667725"/>
    <lineage>
        <taxon>Eukaryota</taxon>
        <taxon>Ichthyosporea</taxon>
        <taxon>Ichthyophonida</taxon>
        <taxon>Sphaeroforma</taxon>
    </lineage>
</organism>
<accession>A0A0L0FVY6</accession>
<dbReference type="eggNOG" id="KOG3077">
    <property type="taxonomic scope" value="Eukaryota"/>
</dbReference>
<keyword evidence="4" id="KW-1185">Reference proteome</keyword>
<proteinExistence type="predicted"/>
<dbReference type="InterPro" id="IPR042460">
    <property type="entry name" value="DCN1-like_PONY"/>
</dbReference>
<reference evidence="3 4" key="1">
    <citation type="submission" date="2011-02" db="EMBL/GenBank/DDBJ databases">
        <title>The Genome Sequence of Sphaeroforma arctica JP610.</title>
        <authorList>
            <consortium name="The Broad Institute Genome Sequencing Platform"/>
            <person name="Russ C."/>
            <person name="Cuomo C."/>
            <person name="Young S.K."/>
            <person name="Zeng Q."/>
            <person name="Gargeya S."/>
            <person name="Alvarado L."/>
            <person name="Berlin A."/>
            <person name="Chapman S.B."/>
            <person name="Chen Z."/>
            <person name="Freedman E."/>
            <person name="Gellesch M."/>
            <person name="Goldberg J."/>
            <person name="Griggs A."/>
            <person name="Gujja S."/>
            <person name="Heilman E."/>
            <person name="Heiman D."/>
            <person name="Howarth C."/>
            <person name="Mehta T."/>
            <person name="Neiman D."/>
            <person name="Pearson M."/>
            <person name="Roberts A."/>
            <person name="Saif S."/>
            <person name="Shea T."/>
            <person name="Shenoy N."/>
            <person name="Sisk P."/>
            <person name="Stolte C."/>
            <person name="Sykes S."/>
            <person name="White J."/>
            <person name="Yandava C."/>
            <person name="Burger G."/>
            <person name="Gray M.W."/>
            <person name="Holland P.W.H."/>
            <person name="King N."/>
            <person name="Lang F.B.F."/>
            <person name="Roger A.J."/>
            <person name="Ruiz-Trillo I."/>
            <person name="Haas B."/>
            <person name="Nusbaum C."/>
            <person name="Birren B."/>
        </authorList>
    </citation>
    <scope>NUCLEOTIDE SEQUENCE [LARGE SCALE GENOMIC DNA]</scope>
    <source>
        <strain evidence="3 4">JP610</strain>
    </source>
</reference>
<comment type="function">
    <text evidence="1">Neddylation of cullins play an essential role in the regulation of SCF-type complexes activity.</text>
</comment>
<dbReference type="GO" id="GO:0000151">
    <property type="term" value="C:ubiquitin ligase complex"/>
    <property type="evidence" value="ECO:0007669"/>
    <property type="project" value="TreeGrafter"/>
</dbReference>